<proteinExistence type="predicted"/>
<dbReference type="GO" id="GO:0033925">
    <property type="term" value="F:mannosyl-glycoprotein endo-beta-N-acetylglucosaminidase activity"/>
    <property type="evidence" value="ECO:0007669"/>
    <property type="project" value="UniProtKB-EC"/>
</dbReference>
<dbReference type="VEuPathDB" id="FungiDB:BD410DRAFT_541522"/>
<organism evidence="2 3">
    <name type="scientific">Rickenella mellea</name>
    <dbReference type="NCBI Taxonomy" id="50990"/>
    <lineage>
        <taxon>Eukaryota</taxon>
        <taxon>Fungi</taxon>
        <taxon>Dikarya</taxon>
        <taxon>Basidiomycota</taxon>
        <taxon>Agaricomycotina</taxon>
        <taxon>Agaricomycetes</taxon>
        <taxon>Hymenochaetales</taxon>
        <taxon>Rickenellaceae</taxon>
        <taxon>Rickenella</taxon>
    </lineage>
</organism>
<dbReference type="PANTHER" id="PTHR13246">
    <property type="entry name" value="ENDO BETA N-ACETYLGLUCOSAMINIDASE"/>
    <property type="match status" value="1"/>
</dbReference>
<gene>
    <name evidence="2" type="ORF">BD410DRAFT_541522</name>
</gene>
<dbReference type="Gene3D" id="3.20.20.80">
    <property type="entry name" value="Glycosidases"/>
    <property type="match status" value="1"/>
</dbReference>
<dbReference type="GO" id="GO:0005829">
    <property type="term" value="C:cytosol"/>
    <property type="evidence" value="ECO:0007669"/>
    <property type="project" value="UniProtKB-SubCell"/>
</dbReference>
<protein>
    <recommendedName>
        <fullName evidence="1">Cytosolic endo-beta-N-acetylglucosaminidase TIM barrel domain-containing protein</fullName>
    </recommendedName>
</protein>
<dbReference type="EMBL" id="ML170218">
    <property type="protein sequence ID" value="TDL17628.1"/>
    <property type="molecule type" value="Genomic_DNA"/>
</dbReference>
<dbReference type="STRING" id="50990.A0A4Y7PRA1"/>
<sequence>MPLKVGNKSLRKDSAPYFKSLAELDDWSTTPRQTFDGVLQYHPRSSIGDLDAVGKGKLLVCHDYKGGYTEDPLSLCYTFNFWDRCDTFIYFSHHAVTVPPPGWINAAHRQGVKMLGTLIFEGSGEEDCLRLLVGKLPKSTTGPAEPSSAHTLPLSPHYARLLAELAVERGFDGYLLNFECPLRGGPEQMRALDAWITILDSQLKRRVGSHSQAIWYDSVIITGQLRWQDRLNSLNLPFFLSSTSFFTNYTWPTHFPSLCAQYLLSLPPELLQAKPKTLQDIFIGVDVWGRGSHGGGGFGSFKAIEHADPQFLGLSVAVFGPAWTWESEQDKPGFDWDAWWAYERLLWLGPSRADDHVPTTVAENRPQRAGEPPCDHAIFKPLSSFFVRQLPPDPVVLPLLLTFCPGVGHAWFVEGRSVLQVESGWTDIDKQTSLGDLVWPRPDVHWEGDQHEESPPEGTTALDFRDAWTGGSSLRLTLTINGSDTEDAAFRYLWIPIQSLALTPGISYDAIIVYKIVSPGADVDLGLSVKETGKPGSDLDVQPIPQNDNISDLPFGWSRTGVTFMPASRLSRASLGGEIGIVVGIAPEDPTSTQEVTIQIGQVAVYATPPADTTAFQPRILWADISGPEADGSRKLTWDICASFTPIGPINIGSSEDPKPAWMIDHASGWFPSFSYFNIYAQVCEAGGVFSPENAGFIGTTGMTGVQYCFEVERGTITMGTGGAKVRLYVQGVTDRGEVLPWAACAFVDIP</sequence>
<dbReference type="InterPro" id="IPR032979">
    <property type="entry name" value="ENGase"/>
</dbReference>
<dbReference type="PANTHER" id="PTHR13246:SF1">
    <property type="entry name" value="CYTOSOLIC ENDO-BETA-N-ACETYLGLUCOSAMINIDASE"/>
    <property type="match status" value="1"/>
</dbReference>
<feature type="domain" description="Cytosolic endo-beta-N-acetylglucosaminidase TIM barrel" evidence="1">
    <location>
        <begin position="76"/>
        <end position="363"/>
    </location>
</feature>
<evidence type="ECO:0000313" key="2">
    <source>
        <dbReference type="EMBL" id="TDL17628.1"/>
    </source>
</evidence>
<dbReference type="OrthoDB" id="284473at2759"/>
<dbReference type="Proteomes" id="UP000294933">
    <property type="component" value="Unassembled WGS sequence"/>
</dbReference>
<reference evidence="2 3" key="1">
    <citation type="submission" date="2018-06" db="EMBL/GenBank/DDBJ databases">
        <title>A transcriptomic atlas of mushroom development highlights an independent origin of complex multicellularity.</title>
        <authorList>
            <consortium name="DOE Joint Genome Institute"/>
            <person name="Krizsan K."/>
            <person name="Almasi E."/>
            <person name="Merenyi Z."/>
            <person name="Sahu N."/>
            <person name="Viragh M."/>
            <person name="Koszo T."/>
            <person name="Mondo S."/>
            <person name="Kiss B."/>
            <person name="Balint B."/>
            <person name="Kues U."/>
            <person name="Barry K."/>
            <person name="Hegedus J.C."/>
            <person name="Henrissat B."/>
            <person name="Johnson J."/>
            <person name="Lipzen A."/>
            <person name="Ohm R."/>
            <person name="Nagy I."/>
            <person name="Pangilinan J."/>
            <person name="Yan J."/>
            <person name="Xiong Y."/>
            <person name="Grigoriev I.V."/>
            <person name="Hibbett D.S."/>
            <person name="Nagy L.G."/>
        </authorList>
    </citation>
    <scope>NUCLEOTIDE SEQUENCE [LARGE SCALE GENOMIC DNA]</scope>
    <source>
        <strain evidence="2 3">SZMC22713</strain>
    </source>
</reference>
<dbReference type="Pfam" id="PF03644">
    <property type="entry name" value="Glyco_hydro_85"/>
    <property type="match status" value="1"/>
</dbReference>
<dbReference type="AlphaFoldDB" id="A0A4Y7PRA1"/>
<name>A0A4Y7PRA1_9AGAM</name>
<accession>A0A4Y7PRA1</accession>
<evidence type="ECO:0000259" key="1">
    <source>
        <dbReference type="Pfam" id="PF03644"/>
    </source>
</evidence>
<dbReference type="Gene3D" id="2.60.120.260">
    <property type="entry name" value="Galactose-binding domain-like"/>
    <property type="match status" value="1"/>
</dbReference>
<keyword evidence="3" id="KW-1185">Reference proteome</keyword>
<dbReference type="InterPro" id="IPR005201">
    <property type="entry name" value="TIM_ENGase"/>
</dbReference>
<evidence type="ECO:0000313" key="3">
    <source>
        <dbReference type="Proteomes" id="UP000294933"/>
    </source>
</evidence>